<dbReference type="GO" id="GO:0004056">
    <property type="term" value="F:argininosuccinate lyase activity"/>
    <property type="evidence" value="ECO:0007669"/>
    <property type="project" value="UniProtKB-EC"/>
</dbReference>
<dbReference type="PRINTS" id="PR00149">
    <property type="entry name" value="FUMRATELYASE"/>
</dbReference>
<name>A0AB39HS00_9BACI</name>
<dbReference type="GO" id="GO:0005829">
    <property type="term" value="C:cytosol"/>
    <property type="evidence" value="ECO:0007669"/>
    <property type="project" value="TreeGrafter"/>
</dbReference>
<dbReference type="InterPro" id="IPR000362">
    <property type="entry name" value="Fumarate_lyase_fam"/>
</dbReference>
<dbReference type="Gene3D" id="1.10.275.10">
    <property type="entry name" value="Fumarase/aspartase (N-terminal domain)"/>
    <property type="match status" value="1"/>
</dbReference>
<protein>
    <recommendedName>
        <fullName evidence="2">argininosuccinate lyase</fullName>
        <ecNumber evidence="2">4.3.2.1</ecNumber>
    </recommendedName>
</protein>
<proteinExistence type="predicted"/>
<evidence type="ECO:0000256" key="3">
    <source>
        <dbReference type="ARBA" id="ARBA00022571"/>
    </source>
</evidence>
<reference evidence="8" key="1">
    <citation type="submission" date="2024-07" db="EMBL/GenBank/DDBJ databases">
        <title>Halotolerant mesophilic bacterium Ornithinibacillus sp. 4-3, sp. nov., isolated from soil.</title>
        <authorList>
            <person name="Sidarenka A.V."/>
            <person name="Guliayeva D.E."/>
            <person name="Leanovich S.I."/>
            <person name="Hileuskaya K.S."/>
            <person name="Akhremchuk A.E."/>
            <person name="Sikolenko M.A."/>
            <person name="Valentovich L.N."/>
        </authorList>
    </citation>
    <scope>NUCLEOTIDE SEQUENCE</scope>
    <source>
        <strain evidence="8">4-3</strain>
    </source>
</reference>
<feature type="domain" description="Fumarate lyase N-terminal" evidence="6">
    <location>
        <begin position="87"/>
        <end position="304"/>
    </location>
</feature>
<comment type="pathway">
    <text evidence="1">Amino-acid biosynthesis; L-arginine biosynthesis; L-arginine from L-ornithine and carbamoyl phosphate: step 3/3.</text>
</comment>
<dbReference type="InterPro" id="IPR009049">
    <property type="entry name" value="Argininosuccinate_lyase"/>
</dbReference>
<organism evidence="8">
    <name type="scientific">Ornithinibacillus sp. 4-3</name>
    <dbReference type="NCBI Taxonomy" id="3231488"/>
    <lineage>
        <taxon>Bacteria</taxon>
        <taxon>Bacillati</taxon>
        <taxon>Bacillota</taxon>
        <taxon>Bacilli</taxon>
        <taxon>Bacillales</taxon>
        <taxon>Bacillaceae</taxon>
        <taxon>Ornithinibacillus</taxon>
    </lineage>
</organism>
<evidence type="ECO:0000259" key="6">
    <source>
        <dbReference type="Pfam" id="PF00206"/>
    </source>
</evidence>
<evidence type="ECO:0000256" key="5">
    <source>
        <dbReference type="ARBA" id="ARBA00023239"/>
    </source>
</evidence>
<dbReference type="InterPro" id="IPR029419">
    <property type="entry name" value="Arg_succ_lyase_C"/>
</dbReference>
<dbReference type="Gene3D" id="1.20.200.10">
    <property type="entry name" value="Fumarase/aspartase (Central domain)"/>
    <property type="match status" value="1"/>
</dbReference>
<feature type="domain" description="Argininosuccinate lyase C-terminal" evidence="7">
    <location>
        <begin position="372"/>
        <end position="453"/>
    </location>
</feature>
<evidence type="ECO:0000259" key="7">
    <source>
        <dbReference type="Pfam" id="PF14698"/>
    </source>
</evidence>
<dbReference type="PRINTS" id="PR00145">
    <property type="entry name" value="ARGSUCLYASE"/>
</dbReference>
<keyword evidence="4" id="KW-0028">Amino-acid biosynthesis</keyword>
<dbReference type="PANTHER" id="PTHR43814:SF1">
    <property type="entry name" value="ARGININOSUCCINATE LYASE"/>
    <property type="match status" value="1"/>
</dbReference>
<dbReference type="PANTHER" id="PTHR43814">
    <property type="entry name" value="ARGININOSUCCINATE LYASE"/>
    <property type="match status" value="1"/>
</dbReference>
<dbReference type="Pfam" id="PF14698">
    <property type="entry name" value="ASL_C2"/>
    <property type="match status" value="1"/>
</dbReference>
<dbReference type="InterPro" id="IPR008948">
    <property type="entry name" value="L-Aspartase-like"/>
</dbReference>
<evidence type="ECO:0000256" key="2">
    <source>
        <dbReference type="ARBA" id="ARBA00012338"/>
    </source>
</evidence>
<evidence type="ECO:0000256" key="4">
    <source>
        <dbReference type="ARBA" id="ARBA00022605"/>
    </source>
</evidence>
<dbReference type="InterPro" id="IPR024083">
    <property type="entry name" value="Fumarase/histidase_N"/>
</dbReference>
<keyword evidence="3" id="KW-0055">Arginine biosynthesis</keyword>
<evidence type="ECO:0000313" key="8">
    <source>
        <dbReference type="EMBL" id="XDK32548.1"/>
    </source>
</evidence>
<dbReference type="InterPro" id="IPR022761">
    <property type="entry name" value="Fumarate_lyase_N"/>
</dbReference>
<dbReference type="AlphaFoldDB" id="A0AB39HS00"/>
<dbReference type="Pfam" id="PF00206">
    <property type="entry name" value="Lyase_1"/>
    <property type="match status" value="1"/>
</dbReference>
<accession>A0AB39HS00</accession>
<evidence type="ECO:0000256" key="1">
    <source>
        <dbReference type="ARBA" id="ARBA00004941"/>
    </source>
</evidence>
<gene>
    <name evidence="8" type="ORF">AB4Y30_16310</name>
</gene>
<dbReference type="SUPFAM" id="SSF48557">
    <property type="entry name" value="L-aspartase-like"/>
    <property type="match status" value="1"/>
</dbReference>
<dbReference type="Gene3D" id="1.10.40.30">
    <property type="entry name" value="Fumarase/aspartase (C-terminal domain)"/>
    <property type="match status" value="1"/>
</dbReference>
<dbReference type="GO" id="GO:0042450">
    <property type="term" value="P:L-arginine biosynthetic process via ornithine"/>
    <property type="evidence" value="ECO:0007669"/>
    <property type="project" value="InterPro"/>
</dbReference>
<dbReference type="RefSeq" id="WP_368653236.1">
    <property type="nucleotide sequence ID" value="NZ_CP162599.1"/>
</dbReference>
<dbReference type="EC" id="4.3.2.1" evidence="2"/>
<sequence length="507" mass="57457">MDTKNNGSKGEEISIYPRDRFFWFGEINKASTVMLREQDIISEELCAEIAKAVEQVIIDGEKPGAKRTFDYFELEQELIAYGGPEITKVHVGRSRVDMVDVTIPRLEQRDAILDSFEQFILMRKALLEFVKSNPNAIVPFYTQGVPAQPTTLGHYLGGYLEAFSRIADRYLELWERLNKSPFGVAAGGTSSFHLDRERLSELLGFDGVICNSFDAAHAAPLDIGIEVSNVVSTVASTVSMFMTDILLQYTYSKPWIIMDEGVYKQGADSVLKEGELTGTSSMMPQKRNPKALTRVRMLASTVKGSSVTFLMQSHNIIHGLVDYKLEIIDSYPYMPLNAVKLSTEMLELLKKAIGIFVFDEERALKEVTSDYTMITELAVELQKEYDVPFRISHHFASEIVTYGKEHQLVPLEIPYSIAQKLYSDTAKTFKFQIEDLPLSEQDFYSILKPETMVRNAAVLGGPQPSEVERMLGIEEEKILTDLGWLENKRSKLKEAEHKLRTEFENYL</sequence>
<keyword evidence="5 8" id="KW-0456">Lyase</keyword>
<dbReference type="EMBL" id="CP162599">
    <property type="protein sequence ID" value="XDK32548.1"/>
    <property type="molecule type" value="Genomic_DNA"/>
</dbReference>